<keyword evidence="4" id="KW-1185">Reference proteome</keyword>
<dbReference type="AlphaFoldDB" id="A0A975IX70"/>
<feature type="transmembrane region" description="Helical" evidence="1">
    <location>
        <begin position="196"/>
        <end position="213"/>
    </location>
</feature>
<feature type="transmembrane region" description="Helical" evidence="1">
    <location>
        <begin position="7"/>
        <end position="24"/>
    </location>
</feature>
<dbReference type="PANTHER" id="PTHR23028">
    <property type="entry name" value="ACETYLTRANSFERASE"/>
    <property type="match status" value="1"/>
</dbReference>
<feature type="transmembrane region" description="Helical" evidence="1">
    <location>
        <begin position="143"/>
        <end position="159"/>
    </location>
</feature>
<dbReference type="PANTHER" id="PTHR23028:SF131">
    <property type="entry name" value="BLR2367 PROTEIN"/>
    <property type="match status" value="1"/>
</dbReference>
<evidence type="ECO:0000313" key="3">
    <source>
        <dbReference type="EMBL" id="QUD90827.1"/>
    </source>
</evidence>
<keyword evidence="1" id="KW-0812">Transmembrane</keyword>
<feature type="transmembrane region" description="Helical" evidence="1">
    <location>
        <begin position="277"/>
        <end position="297"/>
    </location>
</feature>
<dbReference type="InterPro" id="IPR050879">
    <property type="entry name" value="Acyltransferase_3"/>
</dbReference>
<evidence type="ECO:0000313" key="4">
    <source>
        <dbReference type="Proteomes" id="UP000676409"/>
    </source>
</evidence>
<protein>
    <submittedName>
        <fullName evidence="3">Acyltransferase</fullName>
    </submittedName>
</protein>
<proteinExistence type="predicted"/>
<feature type="transmembrane region" description="Helical" evidence="1">
    <location>
        <begin position="225"/>
        <end position="242"/>
    </location>
</feature>
<keyword evidence="1" id="KW-1133">Transmembrane helix</keyword>
<feature type="transmembrane region" description="Helical" evidence="1">
    <location>
        <begin position="36"/>
        <end position="58"/>
    </location>
</feature>
<dbReference type="GO" id="GO:0000271">
    <property type="term" value="P:polysaccharide biosynthetic process"/>
    <property type="evidence" value="ECO:0007669"/>
    <property type="project" value="TreeGrafter"/>
</dbReference>
<keyword evidence="3" id="KW-0808">Transferase</keyword>
<evidence type="ECO:0000256" key="1">
    <source>
        <dbReference type="SAM" id="Phobius"/>
    </source>
</evidence>
<keyword evidence="3" id="KW-0012">Acyltransferase</keyword>
<feature type="transmembrane region" description="Helical" evidence="1">
    <location>
        <begin position="317"/>
        <end position="336"/>
    </location>
</feature>
<evidence type="ECO:0000259" key="2">
    <source>
        <dbReference type="Pfam" id="PF01757"/>
    </source>
</evidence>
<accession>A0A975IX70</accession>
<keyword evidence="1" id="KW-0472">Membrane</keyword>
<dbReference type="Pfam" id="PF01757">
    <property type="entry name" value="Acyl_transf_3"/>
    <property type="match status" value="1"/>
</dbReference>
<name>A0A975IX70_9CAUL</name>
<feature type="transmembrane region" description="Helical" evidence="1">
    <location>
        <begin position="166"/>
        <end position="184"/>
    </location>
</feature>
<feature type="transmembrane region" description="Helical" evidence="1">
    <location>
        <begin position="79"/>
        <end position="104"/>
    </location>
</feature>
<organism evidence="3 4">
    <name type="scientific">Phenylobacterium montanum</name>
    <dbReference type="NCBI Taxonomy" id="2823693"/>
    <lineage>
        <taxon>Bacteria</taxon>
        <taxon>Pseudomonadati</taxon>
        <taxon>Pseudomonadota</taxon>
        <taxon>Alphaproteobacteria</taxon>
        <taxon>Caulobacterales</taxon>
        <taxon>Caulobacteraceae</taxon>
        <taxon>Phenylobacterium</taxon>
    </lineage>
</organism>
<gene>
    <name evidence="3" type="ORF">KCG34_17530</name>
</gene>
<dbReference type="GO" id="GO:0016747">
    <property type="term" value="F:acyltransferase activity, transferring groups other than amino-acyl groups"/>
    <property type="evidence" value="ECO:0007669"/>
    <property type="project" value="InterPro"/>
</dbReference>
<feature type="transmembrane region" description="Helical" evidence="1">
    <location>
        <begin position="248"/>
        <end position="265"/>
    </location>
</feature>
<dbReference type="InterPro" id="IPR002656">
    <property type="entry name" value="Acyl_transf_3_dom"/>
</dbReference>
<feature type="domain" description="Acyltransferase 3" evidence="2">
    <location>
        <begin position="6"/>
        <end position="329"/>
    </location>
</feature>
<sequence length="359" mass="38737">MEKLDSLTALRFFPALWVVLFDYWRNLGTPVPTLVAKGYLGVEVFFTLSGFILCHVYLAEVRDGRFDYGAFLKARLARIYPLHLASLAAIGAMALAATAAGLAIDPNILSWPSLPANLLLTQAWGMATAAGWNHPSWSISAEWFAYLAFPLFAAAALRLRRRPQAAVLGAAALLVVLYLGFQALTGESLTQATIRWGALRIVPCFALGCALYLGHAQRLVRDRAVSRAGAFFLGVLGLIFAQMNAPDAAIVLAFGGLIACLAGGYPQDNRGPVGRVFNYLGEISFAIYMLCVPWNLAFVGVASRLFHFDKNALPLTAWLFLIAGLIPAAAAAHHLIERPARGWVRRLGARRGDLAAGVA</sequence>
<dbReference type="KEGG" id="caul:KCG34_17530"/>
<dbReference type="EMBL" id="CP073078">
    <property type="protein sequence ID" value="QUD90827.1"/>
    <property type="molecule type" value="Genomic_DNA"/>
</dbReference>
<reference evidence="3" key="1">
    <citation type="submission" date="2021-04" db="EMBL/GenBank/DDBJ databases">
        <title>The complete genome sequence of Caulobacter sp. S6.</title>
        <authorList>
            <person name="Tang Y."/>
            <person name="Ouyang W."/>
            <person name="Liu Q."/>
            <person name="Huang B."/>
            <person name="Guo Z."/>
            <person name="Lei P."/>
        </authorList>
    </citation>
    <scope>NUCLEOTIDE SEQUENCE</scope>
    <source>
        <strain evidence="3">S6</strain>
    </source>
</reference>
<dbReference type="Proteomes" id="UP000676409">
    <property type="component" value="Chromosome"/>
</dbReference>
<dbReference type="GO" id="GO:0016020">
    <property type="term" value="C:membrane"/>
    <property type="evidence" value="ECO:0007669"/>
    <property type="project" value="TreeGrafter"/>
</dbReference>